<feature type="region of interest" description="Disordered" evidence="6">
    <location>
        <begin position="1"/>
        <end position="22"/>
    </location>
</feature>
<evidence type="ECO:0000313" key="8">
    <source>
        <dbReference type="Proteomes" id="UP001596220"/>
    </source>
</evidence>
<dbReference type="RefSeq" id="WP_380631756.1">
    <property type="nucleotide sequence ID" value="NZ_JBHSQO010000001.1"/>
</dbReference>
<comment type="caution">
    <text evidence="7">The sequence shown here is derived from an EMBL/GenBank/DDBJ whole genome shotgun (WGS) entry which is preliminary data.</text>
</comment>
<keyword evidence="3" id="KW-0808">Transferase</keyword>
<dbReference type="EC" id="2.7.13.3" evidence="2"/>
<evidence type="ECO:0000313" key="7">
    <source>
        <dbReference type="EMBL" id="MFC6087815.1"/>
    </source>
</evidence>
<dbReference type="Proteomes" id="UP001596220">
    <property type="component" value="Unassembled WGS sequence"/>
</dbReference>
<proteinExistence type="predicted"/>
<evidence type="ECO:0000256" key="3">
    <source>
        <dbReference type="ARBA" id="ARBA00022679"/>
    </source>
</evidence>
<accession>A0ABW1NYC8</accession>
<dbReference type="CDD" id="cd16917">
    <property type="entry name" value="HATPase_UhpB-NarQ-NarX-like"/>
    <property type="match status" value="1"/>
</dbReference>
<keyword evidence="8" id="KW-1185">Reference proteome</keyword>
<evidence type="ECO:0000256" key="6">
    <source>
        <dbReference type="SAM" id="MobiDB-lite"/>
    </source>
</evidence>
<evidence type="ECO:0000256" key="1">
    <source>
        <dbReference type="ARBA" id="ARBA00000085"/>
    </source>
</evidence>
<dbReference type="InterPro" id="IPR050482">
    <property type="entry name" value="Sensor_HK_TwoCompSys"/>
</dbReference>
<organism evidence="7 8">
    <name type="scientific">Saccharothrix lopnurensis</name>
    <dbReference type="NCBI Taxonomy" id="1670621"/>
    <lineage>
        <taxon>Bacteria</taxon>
        <taxon>Bacillati</taxon>
        <taxon>Actinomycetota</taxon>
        <taxon>Actinomycetes</taxon>
        <taxon>Pseudonocardiales</taxon>
        <taxon>Pseudonocardiaceae</taxon>
        <taxon>Saccharothrix</taxon>
    </lineage>
</organism>
<dbReference type="PANTHER" id="PTHR24421">
    <property type="entry name" value="NITRATE/NITRITE SENSOR PROTEIN NARX-RELATED"/>
    <property type="match status" value="1"/>
</dbReference>
<dbReference type="GO" id="GO:0016301">
    <property type="term" value="F:kinase activity"/>
    <property type="evidence" value="ECO:0007669"/>
    <property type="project" value="UniProtKB-KW"/>
</dbReference>
<dbReference type="EMBL" id="JBHSQO010000001">
    <property type="protein sequence ID" value="MFC6087815.1"/>
    <property type="molecule type" value="Genomic_DNA"/>
</dbReference>
<protein>
    <recommendedName>
        <fullName evidence="2">histidine kinase</fullName>
        <ecNumber evidence="2">2.7.13.3</ecNumber>
    </recommendedName>
</protein>
<evidence type="ECO:0000256" key="2">
    <source>
        <dbReference type="ARBA" id="ARBA00012438"/>
    </source>
</evidence>
<feature type="compositionally biased region" description="Gly residues" evidence="6">
    <location>
        <begin position="1"/>
        <end position="12"/>
    </location>
</feature>
<gene>
    <name evidence="7" type="ORF">ACFP3R_00860</name>
</gene>
<name>A0ABW1NYC8_9PSEU</name>
<sequence>MGDGLGVGGLHRGPGDPGPAPPRTALALATAVVPAATALPAVLLPTGVGVLVCAFSAATLLPPRSAALVHAVGGVLSARRGGNVQAVITNDGTGVVDLVTASAGTFALPGLIGLYARVNRAYATELAARVDDLVASARNTGMDVALTVRGDERPLEPVVDVAAYRLVQEALTNARQHAGATPVAVEVEFRASGLRVAVRNAAGRTGFGPRGGHGLAGMGERVRPRAAGWWSGPPGTATGWWRRASRGRGRRDGSGRRRPSRVGRAPTWCWRWAATGCGRWCSPTNAGWCRRVRDPVRAGAGRVRSFSPWMSNAWRA</sequence>
<dbReference type="PANTHER" id="PTHR24421:SF10">
    <property type="entry name" value="NITRATE_NITRITE SENSOR PROTEIN NARQ"/>
    <property type="match status" value="1"/>
</dbReference>
<dbReference type="InterPro" id="IPR036890">
    <property type="entry name" value="HATPase_C_sf"/>
</dbReference>
<comment type="catalytic activity">
    <reaction evidence="1">
        <text>ATP + protein L-histidine = ADP + protein N-phospho-L-histidine.</text>
        <dbReference type="EC" id="2.7.13.3"/>
    </reaction>
</comment>
<evidence type="ECO:0000256" key="4">
    <source>
        <dbReference type="ARBA" id="ARBA00022777"/>
    </source>
</evidence>
<dbReference type="Gene3D" id="3.30.565.10">
    <property type="entry name" value="Histidine kinase-like ATPase, C-terminal domain"/>
    <property type="match status" value="1"/>
</dbReference>
<dbReference type="SUPFAM" id="SSF55874">
    <property type="entry name" value="ATPase domain of HSP90 chaperone/DNA topoisomerase II/histidine kinase"/>
    <property type="match status" value="1"/>
</dbReference>
<evidence type="ECO:0000256" key="5">
    <source>
        <dbReference type="ARBA" id="ARBA00023012"/>
    </source>
</evidence>
<keyword evidence="4 7" id="KW-0418">Kinase</keyword>
<feature type="region of interest" description="Disordered" evidence="6">
    <location>
        <begin position="227"/>
        <end position="262"/>
    </location>
</feature>
<reference evidence="8" key="1">
    <citation type="journal article" date="2019" name="Int. J. Syst. Evol. Microbiol.">
        <title>The Global Catalogue of Microorganisms (GCM) 10K type strain sequencing project: providing services to taxonomists for standard genome sequencing and annotation.</title>
        <authorList>
            <consortium name="The Broad Institute Genomics Platform"/>
            <consortium name="The Broad Institute Genome Sequencing Center for Infectious Disease"/>
            <person name="Wu L."/>
            <person name="Ma J."/>
        </authorList>
    </citation>
    <scope>NUCLEOTIDE SEQUENCE [LARGE SCALE GENOMIC DNA]</scope>
    <source>
        <strain evidence="8">CGMCC 4.7246</strain>
    </source>
</reference>
<keyword evidence="5" id="KW-0902">Two-component regulatory system</keyword>